<dbReference type="InterPro" id="IPR050313">
    <property type="entry name" value="Carb_Metab_HTH_regulators"/>
</dbReference>
<dbReference type="EMBL" id="WKPJ01000032">
    <property type="protein sequence ID" value="MSA90702.1"/>
    <property type="molecule type" value="Genomic_DNA"/>
</dbReference>
<dbReference type="Pfam" id="PF08220">
    <property type="entry name" value="HTH_DeoR"/>
    <property type="match status" value="1"/>
</dbReference>
<dbReference type="GO" id="GO:0003700">
    <property type="term" value="F:DNA-binding transcription factor activity"/>
    <property type="evidence" value="ECO:0007669"/>
    <property type="project" value="InterPro"/>
</dbReference>
<keyword evidence="3" id="KW-0804">Transcription</keyword>
<dbReference type="Pfam" id="PF00455">
    <property type="entry name" value="DeoRC"/>
    <property type="match status" value="1"/>
</dbReference>
<dbReference type="OrthoDB" id="9797223at2"/>
<dbReference type="InterPro" id="IPR018356">
    <property type="entry name" value="Tscrpt_reg_HTH_DeoR_CS"/>
</dbReference>
<dbReference type="InterPro" id="IPR014036">
    <property type="entry name" value="DeoR-like_C"/>
</dbReference>
<dbReference type="InterPro" id="IPR036388">
    <property type="entry name" value="WH-like_DNA-bd_sf"/>
</dbReference>
<keyword evidence="8" id="KW-1185">Reference proteome</keyword>
<dbReference type="SMART" id="SM01134">
    <property type="entry name" value="DeoRC"/>
    <property type="match status" value="1"/>
</dbReference>
<feature type="domain" description="HTH deoR-type" evidence="4">
    <location>
        <begin position="1"/>
        <end position="56"/>
    </location>
</feature>
<evidence type="ECO:0000256" key="3">
    <source>
        <dbReference type="ARBA" id="ARBA00023163"/>
    </source>
</evidence>
<dbReference type="AlphaFoldDB" id="A0A6N7SAM2"/>
<protein>
    <submittedName>
        <fullName evidence="5">DeoR family transcriptional regulator</fullName>
    </submittedName>
</protein>
<dbReference type="PROSITE" id="PS51000">
    <property type="entry name" value="HTH_DEOR_2"/>
    <property type="match status" value="1"/>
</dbReference>
<comment type="caution">
    <text evidence="5">The sequence shown here is derived from an EMBL/GenBank/DDBJ whole genome shotgun (WGS) entry which is preliminary data.</text>
</comment>
<dbReference type="Gene3D" id="1.10.10.10">
    <property type="entry name" value="Winged helix-like DNA-binding domain superfamily/Winged helix DNA-binding domain"/>
    <property type="match status" value="1"/>
</dbReference>
<evidence type="ECO:0000259" key="4">
    <source>
        <dbReference type="PROSITE" id="PS51000"/>
    </source>
</evidence>
<reference evidence="7 8" key="1">
    <citation type="journal article" date="2019" name="Nat. Med.">
        <title>A library of human gut bacterial isolates paired with longitudinal multiomics data enables mechanistic microbiome research.</title>
        <authorList>
            <person name="Poyet M."/>
            <person name="Groussin M."/>
            <person name="Gibbons S.M."/>
            <person name="Avila-Pacheco J."/>
            <person name="Jiang X."/>
            <person name="Kearney S.M."/>
            <person name="Perrotta A.R."/>
            <person name="Berdy B."/>
            <person name="Zhao S."/>
            <person name="Lieberman T.D."/>
            <person name="Swanson P.K."/>
            <person name="Smith M."/>
            <person name="Roesemann S."/>
            <person name="Alexander J.E."/>
            <person name="Rich S.A."/>
            <person name="Livny J."/>
            <person name="Vlamakis H."/>
            <person name="Clish C."/>
            <person name="Bullock K."/>
            <person name="Deik A."/>
            <person name="Scott J."/>
            <person name="Pierce K.A."/>
            <person name="Xavier R.J."/>
            <person name="Alm E.J."/>
        </authorList>
    </citation>
    <scope>NUCLEOTIDE SEQUENCE [LARGE SCALE GENOMIC DNA]</scope>
    <source>
        <strain evidence="5 7">BIOML-A4</strain>
        <strain evidence="6 8">BIOML-A5</strain>
    </source>
</reference>
<evidence type="ECO:0000256" key="1">
    <source>
        <dbReference type="ARBA" id="ARBA00023015"/>
    </source>
</evidence>
<keyword evidence="2" id="KW-0238">DNA-binding</keyword>
<sequence length="244" mass="27185">MEERQKQIFDLVQQLGKVSVDQLAKTFYVSPMTIRRDLAELELIGMIKRYRGGAVSKIEDGELPITQRALLGEAEKRELGKKAECFLSNGLSVFLDSSSTCSYIIPFLKKYTEIQLITNSVKSLLYAAEYHIPALLLGGNYSEQDMCLTGAMTNQAAEEINVDIAFFSTQSFSDDGVISDSSQAQIEVRKYVMKNAKRSVFLFESSKLHKKSLHTLCSEADVFAVLLPDSAEGQNKSEIQKNTA</sequence>
<keyword evidence="1" id="KW-0805">Transcription regulation</keyword>
<dbReference type="PANTHER" id="PTHR30363:SF44">
    <property type="entry name" value="AGA OPERON TRANSCRIPTIONAL REPRESSOR-RELATED"/>
    <property type="match status" value="1"/>
</dbReference>
<dbReference type="Proteomes" id="UP000480929">
    <property type="component" value="Unassembled WGS sequence"/>
</dbReference>
<proteinExistence type="predicted"/>
<dbReference type="GeneID" id="42455094"/>
<dbReference type="SUPFAM" id="SSF100950">
    <property type="entry name" value="NagB/RpiA/CoA transferase-like"/>
    <property type="match status" value="1"/>
</dbReference>
<dbReference type="InterPro" id="IPR001034">
    <property type="entry name" value="DeoR_HTH"/>
</dbReference>
<dbReference type="PANTHER" id="PTHR30363">
    <property type="entry name" value="HTH-TYPE TRANSCRIPTIONAL REGULATOR SRLR-RELATED"/>
    <property type="match status" value="1"/>
</dbReference>
<evidence type="ECO:0000313" key="6">
    <source>
        <dbReference type="EMBL" id="MSC34432.1"/>
    </source>
</evidence>
<dbReference type="EMBL" id="WKPI01000034">
    <property type="protein sequence ID" value="MSC34432.1"/>
    <property type="molecule type" value="Genomic_DNA"/>
</dbReference>
<dbReference type="SMART" id="SM00420">
    <property type="entry name" value="HTH_DEOR"/>
    <property type="match status" value="1"/>
</dbReference>
<dbReference type="PRINTS" id="PR00037">
    <property type="entry name" value="HTHLACR"/>
</dbReference>
<evidence type="ECO:0000313" key="7">
    <source>
        <dbReference type="Proteomes" id="UP000433575"/>
    </source>
</evidence>
<name>A0A6N7SAM2_9FIRM</name>
<dbReference type="SUPFAM" id="SSF46785">
    <property type="entry name" value="Winged helix' DNA-binding domain"/>
    <property type="match status" value="1"/>
</dbReference>
<gene>
    <name evidence="6" type="ORF">GKD88_15000</name>
    <name evidence="5" type="ORF">GKE08_15330</name>
</gene>
<dbReference type="InterPro" id="IPR036390">
    <property type="entry name" value="WH_DNA-bd_sf"/>
</dbReference>
<dbReference type="PROSITE" id="PS00894">
    <property type="entry name" value="HTH_DEOR_1"/>
    <property type="match status" value="1"/>
</dbReference>
<dbReference type="InterPro" id="IPR037171">
    <property type="entry name" value="NagB/RpiA_transferase-like"/>
</dbReference>
<organism evidence="5 7">
    <name type="scientific">Holdemania massiliensis</name>
    <dbReference type="NCBI Taxonomy" id="1468449"/>
    <lineage>
        <taxon>Bacteria</taxon>
        <taxon>Bacillati</taxon>
        <taxon>Bacillota</taxon>
        <taxon>Erysipelotrichia</taxon>
        <taxon>Erysipelotrichales</taxon>
        <taxon>Erysipelotrichaceae</taxon>
        <taxon>Holdemania</taxon>
    </lineage>
</organism>
<evidence type="ECO:0000256" key="2">
    <source>
        <dbReference type="ARBA" id="ARBA00023125"/>
    </source>
</evidence>
<dbReference type="Gene3D" id="3.40.50.1360">
    <property type="match status" value="1"/>
</dbReference>
<dbReference type="Proteomes" id="UP000433575">
    <property type="component" value="Unassembled WGS sequence"/>
</dbReference>
<evidence type="ECO:0000313" key="8">
    <source>
        <dbReference type="Proteomes" id="UP000480929"/>
    </source>
</evidence>
<evidence type="ECO:0000313" key="5">
    <source>
        <dbReference type="EMBL" id="MSA90702.1"/>
    </source>
</evidence>
<dbReference type="GO" id="GO:0003677">
    <property type="term" value="F:DNA binding"/>
    <property type="evidence" value="ECO:0007669"/>
    <property type="project" value="UniProtKB-KW"/>
</dbReference>
<accession>A0A6N7SAM2</accession>
<dbReference type="RefSeq" id="WP_020223195.1">
    <property type="nucleotide sequence ID" value="NZ_AP031450.1"/>
</dbReference>